<sequence length="177" mass="19892">MASCTKCGAACQGQMCRGCERTEHQEDYYGVPEDNFEDDEDESKIDELNDGLLEAFAAGFSQAVETFDIDADFDTSVSALKDNDALAEHHWYYWDGRSKPLEYWLRAEFGTSPLTRKQRETLQVAARKGYFDVPRRCSLDDLADHFDRSGQAISERLRRASEALVTDQLVAAGEGDA</sequence>
<dbReference type="PANTHER" id="PTHR34236">
    <property type="entry name" value="DIMETHYL SULFOXIDE REDUCTASE TRANSCRIPTIONAL ACTIVATOR"/>
    <property type="match status" value="1"/>
</dbReference>
<gene>
    <name evidence="4" type="ORF">NDI56_03830</name>
</gene>
<keyword evidence="2" id="KW-0804">Transcription</keyword>
<dbReference type="RefSeq" id="WP_310918104.1">
    <property type="nucleotide sequence ID" value="NZ_JAMQON010000001.1"/>
</dbReference>
<dbReference type="Pfam" id="PF04967">
    <property type="entry name" value="HTH_10"/>
    <property type="match status" value="1"/>
</dbReference>
<protein>
    <submittedName>
        <fullName evidence="4">Helix-turn-helix domain-containing protein</fullName>
    </submittedName>
</protein>
<accession>A0ABU2F8E4</accession>
<evidence type="ECO:0000256" key="2">
    <source>
        <dbReference type="ARBA" id="ARBA00023163"/>
    </source>
</evidence>
<organism evidence="4 5">
    <name type="scientific">Haloarcula saliterrae</name>
    <dbReference type="NCBI Taxonomy" id="2950534"/>
    <lineage>
        <taxon>Archaea</taxon>
        <taxon>Methanobacteriati</taxon>
        <taxon>Methanobacteriota</taxon>
        <taxon>Stenosarchaea group</taxon>
        <taxon>Halobacteria</taxon>
        <taxon>Halobacteriales</taxon>
        <taxon>Haloarculaceae</taxon>
        <taxon>Haloarcula</taxon>
    </lineage>
</organism>
<dbReference type="EMBL" id="JAMQON010000001">
    <property type="protein sequence ID" value="MDS0258540.1"/>
    <property type="molecule type" value="Genomic_DNA"/>
</dbReference>
<evidence type="ECO:0000259" key="3">
    <source>
        <dbReference type="Pfam" id="PF04967"/>
    </source>
</evidence>
<feature type="domain" description="HTH bat-type" evidence="3">
    <location>
        <begin position="114"/>
        <end position="165"/>
    </location>
</feature>
<evidence type="ECO:0000256" key="1">
    <source>
        <dbReference type="ARBA" id="ARBA00023015"/>
    </source>
</evidence>
<dbReference type="Proteomes" id="UP001259659">
    <property type="component" value="Unassembled WGS sequence"/>
</dbReference>
<comment type="caution">
    <text evidence="4">The sequence shown here is derived from an EMBL/GenBank/DDBJ whole genome shotgun (WGS) entry which is preliminary data.</text>
</comment>
<evidence type="ECO:0000313" key="5">
    <source>
        <dbReference type="Proteomes" id="UP001259659"/>
    </source>
</evidence>
<keyword evidence="1" id="KW-0805">Transcription regulation</keyword>
<name>A0ABU2F8E4_9EURY</name>
<proteinExistence type="predicted"/>
<dbReference type="PANTHER" id="PTHR34236:SF1">
    <property type="entry name" value="DIMETHYL SULFOXIDE REDUCTASE TRANSCRIPTIONAL ACTIVATOR"/>
    <property type="match status" value="1"/>
</dbReference>
<evidence type="ECO:0000313" key="4">
    <source>
        <dbReference type="EMBL" id="MDS0258540.1"/>
    </source>
</evidence>
<keyword evidence="5" id="KW-1185">Reference proteome</keyword>
<reference evidence="4 5" key="1">
    <citation type="submission" date="2022-06" db="EMBL/GenBank/DDBJ databases">
        <title>Haloarcula sp. a new haloarchaeum isolate from saline soil.</title>
        <authorList>
            <person name="Strakova D."/>
            <person name="Galisteo C."/>
            <person name="Sanchez-Porro C."/>
            <person name="Ventosa A."/>
        </authorList>
    </citation>
    <scope>NUCLEOTIDE SEQUENCE [LARGE SCALE GENOMIC DNA]</scope>
    <source>
        <strain evidence="4 5">S1CR25-12</strain>
    </source>
</reference>
<dbReference type="InterPro" id="IPR007050">
    <property type="entry name" value="HTH_bacterioopsin"/>
</dbReference>